<dbReference type="EMBL" id="JAIWYP010000011">
    <property type="protein sequence ID" value="KAH3735279.1"/>
    <property type="molecule type" value="Genomic_DNA"/>
</dbReference>
<keyword evidence="3" id="KW-1185">Reference proteome</keyword>
<dbReference type="AlphaFoldDB" id="A0A9D4HWD0"/>
<proteinExistence type="predicted"/>
<feature type="region of interest" description="Disordered" evidence="1">
    <location>
        <begin position="63"/>
        <end position="136"/>
    </location>
</feature>
<name>A0A9D4HWD0_DREPO</name>
<protein>
    <submittedName>
        <fullName evidence="2">Uncharacterized protein</fullName>
    </submittedName>
</protein>
<accession>A0A9D4HWD0</accession>
<organism evidence="2 3">
    <name type="scientific">Dreissena polymorpha</name>
    <name type="common">Zebra mussel</name>
    <name type="synonym">Mytilus polymorpha</name>
    <dbReference type="NCBI Taxonomy" id="45954"/>
    <lineage>
        <taxon>Eukaryota</taxon>
        <taxon>Metazoa</taxon>
        <taxon>Spiralia</taxon>
        <taxon>Lophotrochozoa</taxon>
        <taxon>Mollusca</taxon>
        <taxon>Bivalvia</taxon>
        <taxon>Autobranchia</taxon>
        <taxon>Heteroconchia</taxon>
        <taxon>Euheterodonta</taxon>
        <taxon>Imparidentia</taxon>
        <taxon>Neoheterodontei</taxon>
        <taxon>Myida</taxon>
        <taxon>Dreissenoidea</taxon>
        <taxon>Dreissenidae</taxon>
        <taxon>Dreissena</taxon>
    </lineage>
</organism>
<dbReference type="Proteomes" id="UP000828390">
    <property type="component" value="Unassembled WGS sequence"/>
</dbReference>
<evidence type="ECO:0000313" key="2">
    <source>
        <dbReference type="EMBL" id="KAH3735279.1"/>
    </source>
</evidence>
<comment type="caution">
    <text evidence="2">The sequence shown here is derived from an EMBL/GenBank/DDBJ whole genome shotgun (WGS) entry which is preliminary data.</text>
</comment>
<evidence type="ECO:0000256" key="1">
    <source>
        <dbReference type="SAM" id="MobiDB-lite"/>
    </source>
</evidence>
<gene>
    <name evidence="2" type="ORF">DPMN_041744</name>
</gene>
<feature type="compositionally biased region" description="Basic and acidic residues" evidence="1">
    <location>
        <begin position="69"/>
        <end position="78"/>
    </location>
</feature>
<reference evidence="2" key="1">
    <citation type="journal article" date="2019" name="bioRxiv">
        <title>The Genome of the Zebra Mussel, Dreissena polymorpha: A Resource for Invasive Species Research.</title>
        <authorList>
            <person name="McCartney M.A."/>
            <person name="Auch B."/>
            <person name="Kono T."/>
            <person name="Mallez S."/>
            <person name="Zhang Y."/>
            <person name="Obille A."/>
            <person name="Becker A."/>
            <person name="Abrahante J.E."/>
            <person name="Garbe J."/>
            <person name="Badalamenti J.P."/>
            <person name="Herman A."/>
            <person name="Mangelson H."/>
            <person name="Liachko I."/>
            <person name="Sullivan S."/>
            <person name="Sone E.D."/>
            <person name="Koren S."/>
            <person name="Silverstein K.A.T."/>
            <person name="Beckman K.B."/>
            <person name="Gohl D.M."/>
        </authorList>
    </citation>
    <scope>NUCLEOTIDE SEQUENCE</scope>
    <source>
        <strain evidence="2">Duluth1</strain>
        <tissue evidence="2">Whole animal</tissue>
    </source>
</reference>
<feature type="compositionally biased region" description="Gly residues" evidence="1">
    <location>
        <begin position="126"/>
        <end position="136"/>
    </location>
</feature>
<sequence length="136" mass="14992">MTCGKHDYDQRQALLEQDDLARRGIEGEWLSDLAGFAFRMGFAMCREAWIERHIAIIPEWAWSSPGKPPCRDQRREDSSGGGACGHTTPIEFPSNSRTSKDAECWTGPIESPPRGDEWREEDSSGGACGGFSDLGG</sequence>
<evidence type="ECO:0000313" key="3">
    <source>
        <dbReference type="Proteomes" id="UP000828390"/>
    </source>
</evidence>
<reference evidence="2" key="2">
    <citation type="submission" date="2020-11" db="EMBL/GenBank/DDBJ databases">
        <authorList>
            <person name="McCartney M.A."/>
            <person name="Auch B."/>
            <person name="Kono T."/>
            <person name="Mallez S."/>
            <person name="Becker A."/>
            <person name="Gohl D.M."/>
            <person name="Silverstein K.A.T."/>
            <person name="Koren S."/>
            <person name="Bechman K.B."/>
            <person name="Herman A."/>
            <person name="Abrahante J.E."/>
            <person name="Garbe J."/>
        </authorList>
    </citation>
    <scope>NUCLEOTIDE SEQUENCE</scope>
    <source>
        <strain evidence="2">Duluth1</strain>
        <tissue evidence="2">Whole animal</tissue>
    </source>
</reference>